<dbReference type="Proteomes" id="UP000002709">
    <property type="component" value="Chromosome"/>
</dbReference>
<gene>
    <name evidence="2" type="ordered locus">Plut_1091</name>
</gene>
<name>Q3B3X8_CHLL3</name>
<evidence type="ECO:0000313" key="3">
    <source>
        <dbReference type="Proteomes" id="UP000002709"/>
    </source>
</evidence>
<dbReference type="AlphaFoldDB" id="Q3B3X8"/>
<evidence type="ECO:0008006" key="4">
    <source>
        <dbReference type="Google" id="ProtNLM"/>
    </source>
</evidence>
<organism evidence="2 3">
    <name type="scientific">Chlorobium luteolum (strain DSM 273 / BCRC 81028 / 2530)</name>
    <name type="common">Pelodictyon luteolum</name>
    <dbReference type="NCBI Taxonomy" id="319225"/>
    <lineage>
        <taxon>Bacteria</taxon>
        <taxon>Pseudomonadati</taxon>
        <taxon>Chlorobiota</taxon>
        <taxon>Chlorobiia</taxon>
        <taxon>Chlorobiales</taxon>
        <taxon>Chlorobiaceae</taxon>
        <taxon>Chlorobium/Pelodictyon group</taxon>
        <taxon>Pelodictyon</taxon>
    </lineage>
</organism>
<evidence type="ECO:0000256" key="1">
    <source>
        <dbReference type="SAM" id="SignalP"/>
    </source>
</evidence>
<dbReference type="HOGENOM" id="CLU_1297958_0_0_10"/>
<dbReference type="OrthoDB" id="595139at2"/>
<protein>
    <recommendedName>
        <fullName evidence="4">DUF4402 domain-containing protein</fullName>
    </recommendedName>
</protein>
<accession>Q3B3X8</accession>
<sequence length="201" mass="20692">MSTRKTLCRAILAASLFTAGLIPASAHAVVAGPSASGKTDMTVTMPEYIVLRYYDKISLTFTSASAATAKGDKSFEATWTGGDATLNADVTLPDELGAATRKIKLQNAWAIAGLSPSGTASVTIEGTDLTKKDNSGSAVSTIGVENWTVSDGTSESNAITTTLRGVSGGAKKGDVNMSLNFKNTTMSGDHTGTFTITVQTI</sequence>
<feature type="chain" id="PRO_5004224016" description="DUF4402 domain-containing protein" evidence="1">
    <location>
        <begin position="29"/>
        <end position="201"/>
    </location>
</feature>
<dbReference type="KEGG" id="plt:Plut_1091"/>
<keyword evidence="3" id="KW-1185">Reference proteome</keyword>
<feature type="signal peptide" evidence="1">
    <location>
        <begin position="1"/>
        <end position="28"/>
    </location>
</feature>
<evidence type="ECO:0000313" key="2">
    <source>
        <dbReference type="EMBL" id="ABB23953.1"/>
    </source>
</evidence>
<proteinExistence type="predicted"/>
<keyword evidence="1" id="KW-0732">Signal</keyword>
<reference evidence="3" key="1">
    <citation type="submission" date="2005-08" db="EMBL/GenBank/DDBJ databases">
        <title>Complete sequence of Pelodictyon luteolum DSM 273.</title>
        <authorList>
            <consortium name="US DOE Joint Genome Institute"/>
            <person name="Copeland A."/>
            <person name="Lucas S."/>
            <person name="Lapidus A."/>
            <person name="Barry K."/>
            <person name="Detter J.C."/>
            <person name="Glavina T."/>
            <person name="Hammon N."/>
            <person name="Israni S."/>
            <person name="Pitluck S."/>
            <person name="Bryant D."/>
            <person name="Schmutz J."/>
            <person name="Larimer F."/>
            <person name="Land M."/>
            <person name="Kyrpides N."/>
            <person name="Ivanova N."/>
            <person name="Richardson P."/>
        </authorList>
    </citation>
    <scope>NUCLEOTIDE SEQUENCE [LARGE SCALE GENOMIC DNA]</scope>
    <source>
        <strain evidence="3">DSM 273 / BCRC 81028 / 2530</strain>
    </source>
</reference>
<dbReference type="EMBL" id="CP000096">
    <property type="protein sequence ID" value="ABB23953.1"/>
    <property type="molecule type" value="Genomic_DNA"/>
</dbReference>
<dbReference type="RefSeq" id="WP_011357825.1">
    <property type="nucleotide sequence ID" value="NC_007512.1"/>
</dbReference>